<comment type="caution">
    <text evidence="6">The sequence shown here is derived from an EMBL/GenBank/DDBJ whole genome shotgun (WGS) entry which is preliminary data.</text>
</comment>
<dbReference type="AlphaFoldDB" id="A0A6A0A9F8"/>
<keyword evidence="3" id="KW-0812">Transmembrane</keyword>
<evidence type="ECO:0000259" key="5">
    <source>
        <dbReference type="Pfam" id="PF04413"/>
    </source>
</evidence>
<feature type="signal peptide" evidence="4">
    <location>
        <begin position="1"/>
        <end position="22"/>
    </location>
</feature>
<dbReference type="PANTHER" id="PTHR42755">
    <property type="entry name" value="3-DEOXY-MANNO-OCTULOSONATE CYTIDYLYLTRANSFERASE"/>
    <property type="match status" value="1"/>
</dbReference>
<dbReference type="InterPro" id="IPR038107">
    <property type="entry name" value="Glycos_transf_N_sf"/>
</dbReference>
<feature type="transmembrane region" description="Helical" evidence="3">
    <location>
        <begin position="61"/>
        <end position="82"/>
    </location>
</feature>
<dbReference type="GO" id="GO:0016740">
    <property type="term" value="F:transferase activity"/>
    <property type="evidence" value="ECO:0007669"/>
    <property type="project" value="UniProtKB-KW"/>
</dbReference>
<feature type="non-terminal residue" evidence="6">
    <location>
        <position position="140"/>
    </location>
</feature>
<proteinExistence type="predicted"/>
<evidence type="ECO:0000256" key="1">
    <source>
        <dbReference type="ARBA" id="ARBA00022679"/>
    </source>
</evidence>
<dbReference type="GO" id="GO:0005886">
    <property type="term" value="C:plasma membrane"/>
    <property type="evidence" value="ECO:0007669"/>
    <property type="project" value="TreeGrafter"/>
</dbReference>
<dbReference type="InterPro" id="IPR007507">
    <property type="entry name" value="Glycos_transf_N"/>
</dbReference>
<evidence type="ECO:0000256" key="4">
    <source>
        <dbReference type="SAM" id="SignalP"/>
    </source>
</evidence>
<feature type="domain" description="3-deoxy-D-manno-octulosonic-acid transferase N-terminal" evidence="5">
    <location>
        <begin position="46"/>
        <end position="140"/>
    </location>
</feature>
<keyword evidence="3" id="KW-1133">Transmembrane helix</keyword>
<keyword evidence="3" id="KW-0472">Membrane</keyword>
<dbReference type="PANTHER" id="PTHR42755:SF1">
    <property type="entry name" value="3-DEOXY-D-MANNO-OCTULOSONIC ACID TRANSFERASE, MITOCHONDRIAL-RELATED"/>
    <property type="match status" value="1"/>
</dbReference>
<keyword evidence="1 6" id="KW-0808">Transferase</keyword>
<evidence type="ECO:0000313" key="7">
    <source>
        <dbReference type="Proteomes" id="UP000485058"/>
    </source>
</evidence>
<evidence type="ECO:0000256" key="2">
    <source>
        <dbReference type="PIRSR" id="PIRSR639901-1"/>
    </source>
</evidence>
<reference evidence="6 7" key="1">
    <citation type="submission" date="2020-02" db="EMBL/GenBank/DDBJ databases">
        <title>Draft genome sequence of Haematococcus lacustris strain NIES-144.</title>
        <authorList>
            <person name="Morimoto D."/>
            <person name="Nakagawa S."/>
            <person name="Yoshida T."/>
            <person name="Sawayama S."/>
        </authorList>
    </citation>
    <scope>NUCLEOTIDE SEQUENCE [LARGE SCALE GENOMIC DNA]</scope>
    <source>
        <strain evidence="6 7">NIES-144</strain>
    </source>
</reference>
<feature type="non-terminal residue" evidence="6">
    <location>
        <position position="1"/>
    </location>
</feature>
<dbReference type="Proteomes" id="UP000485058">
    <property type="component" value="Unassembled WGS sequence"/>
</dbReference>
<dbReference type="EMBL" id="BLLF01004314">
    <property type="protein sequence ID" value="GFH29369.1"/>
    <property type="molecule type" value="Genomic_DNA"/>
</dbReference>
<dbReference type="InterPro" id="IPR039901">
    <property type="entry name" value="Kdotransferase"/>
</dbReference>
<organism evidence="6 7">
    <name type="scientific">Haematococcus lacustris</name>
    <name type="common">Green alga</name>
    <name type="synonym">Haematococcus pluvialis</name>
    <dbReference type="NCBI Taxonomy" id="44745"/>
    <lineage>
        <taxon>Eukaryota</taxon>
        <taxon>Viridiplantae</taxon>
        <taxon>Chlorophyta</taxon>
        <taxon>core chlorophytes</taxon>
        <taxon>Chlorophyceae</taxon>
        <taxon>CS clade</taxon>
        <taxon>Chlamydomonadales</taxon>
        <taxon>Haematococcaceae</taxon>
        <taxon>Haematococcus</taxon>
    </lineage>
</organism>
<dbReference type="Pfam" id="PF04413">
    <property type="entry name" value="Glycos_transf_N"/>
    <property type="match status" value="1"/>
</dbReference>
<sequence>MSLQTQWRWSSMTSLLLKGASTLPISAVKLAWSAWRGKEPGKVALQRLGLSLDKRPDGPLIWFHASTVAECAVALPVLFRCLMEYDDRVHIMLTVACANALKLLQGALPARVILQLVPLDNPISVAMFMHHWRPQVGFLM</sequence>
<protein>
    <submittedName>
        <fullName evidence="6">3-deoxy-D-manno-octulosonic-acidtransferase</fullName>
    </submittedName>
</protein>
<feature type="active site" description="Proton acceptor" evidence="2">
    <location>
        <position position="70"/>
    </location>
</feature>
<gene>
    <name evidence="6" type="ORF">HaLaN_28015</name>
</gene>
<dbReference type="GO" id="GO:0009245">
    <property type="term" value="P:lipid A biosynthetic process"/>
    <property type="evidence" value="ECO:0007669"/>
    <property type="project" value="TreeGrafter"/>
</dbReference>
<evidence type="ECO:0000313" key="6">
    <source>
        <dbReference type="EMBL" id="GFH29369.1"/>
    </source>
</evidence>
<dbReference type="Gene3D" id="3.40.50.11720">
    <property type="entry name" value="3-Deoxy-D-manno-octulosonic-acid transferase, N-terminal domain"/>
    <property type="match status" value="1"/>
</dbReference>
<keyword evidence="4" id="KW-0732">Signal</keyword>
<feature type="chain" id="PRO_5025589729" evidence="4">
    <location>
        <begin position="23"/>
        <end position="140"/>
    </location>
</feature>
<name>A0A6A0A9F8_HAELA</name>
<evidence type="ECO:0000256" key="3">
    <source>
        <dbReference type="SAM" id="Phobius"/>
    </source>
</evidence>
<accession>A0A6A0A9F8</accession>
<keyword evidence="7" id="KW-1185">Reference proteome</keyword>